<evidence type="ECO:0000313" key="2">
    <source>
        <dbReference type="EMBL" id="PXY33793.1"/>
    </source>
</evidence>
<dbReference type="SUPFAM" id="SSF47598">
    <property type="entry name" value="Ribbon-helix-helix"/>
    <property type="match status" value="1"/>
</dbReference>
<comment type="caution">
    <text evidence="2">The sequence shown here is derived from an EMBL/GenBank/DDBJ whole genome shotgun (WGS) entry which is preliminary data.</text>
</comment>
<dbReference type="OrthoDB" id="3627504at2"/>
<evidence type="ECO:0000259" key="1">
    <source>
        <dbReference type="Pfam" id="PF22513"/>
    </source>
</evidence>
<organism evidence="2 3">
    <name type="scientific">Prauserella flavalba</name>
    <dbReference type="NCBI Taxonomy" id="1477506"/>
    <lineage>
        <taxon>Bacteria</taxon>
        <taxon>Bacillati</taxon>
        <taxon>Actinomycetota</taxon>
        <taxon>Actinomycetes</taxon>
        <taxon>Pseudonocardiales</taxon>
        <taxon>Pseudonocardiaceae</taxon>
        <taxon>Prauserella</taxon>
    </lineage>
</organism>
<dbReference type="Pfam" id="PF22513">
    <property type="entry name" value="FitA-like_RHH"/>
    <property type="match status" value="1"/>
</dbReference>
<sequence>MKQLITRIDDELHAKVKAKAAAEGRSVNDLVAGLLEAAVREDESPQEWHRRMVAEGKAIAFEPEVPPPGRKQLAELMRGTGTAVSEALDWTRGER</sequence>
<feature type="domain" description="Antitoxin FitA-like ribbon-helix-helix" evidence="1">
    <location>
        <begin position="7"/>
        <end position="39"/>
    </location>
</feature>
<reference evidence="2 3" key="1">
    <citation type="submission" date="2016-07" db="EMBL/GenBank/DDBJ databases">
        <title>Draft genome sequence of Prauserella sp. YIM 121212, isolated from alkaline soil.</title>
        <authorList>
            <person name="Ruckert C."/>
            <person name="Albersmeier A."/>
            <person name="Jiang C.-L."/>
            <person name="Jiang Y."/>
            <person name="Kalinowski J."/>
            <person name="Schneider O."/>
            <person name="Winkler A."/>
            <person name="Zotchev S.B."/>
        </authorList>
    </citation>
    <scope>NUCLEOTIDE SEQUENCE [LARGE SCALE GENOMIC DNA]</scope>
    <source>
        <strain evidence="2 3">YIM 121212</strain>
    </source>
</reference>
<protein>
    <recommendedName>
        <fullName evidence="1">Antitoxin FitA-like ribbon-helix-helix domain-containing protein</fullName>
    </recommendedName>
</protein>
<evidence type="ECO:0000313" key="3">
    <source>
        <dbReference type="Proteomes" id="UP000247892"/>
    </source>
</evidence>
<dbReference type="RefSeq" id="WP_110337600.1">
    <property type="nucleotide sequence ID" value="NZ_JBHVKT010000015.1"/>
</dbReference>
<dbReference type="InterPro" id="IPR010985">
    <property type="entry name" value="Ribbon_hlx_hlx"/>
</dbReference>
<name>A0A318LRK7_9PSEU</name>
<keyword evidence="3" id="KW-1185">Reference proteome</keyword>
<dbReference type="InterPro" id="IPR013321">
    <property type="entry name" value="Arc_rbn_hlx_hlx"/>
</dbReference>
<accession>A0A318LRK7</accession>
<proteinExistence type="predicted"/>
<gene>
    <name evidence="2" type="ORF">BA062_16275</name>
</gene>
<dbReference type="EMBL" id="MASU01000006">
    <property type="protein sequence ID" value="PXY33793.1"/>
    <property type="molecule type" value="Genomic_DNA"/>
</dbReference>
<dbReference type="GO" id="GO:0006355">
    <property type="term" value="P:regulation of DNA-templated transcription"/>
    <property type="evidence" value="ECO:0007669"/>
    <property type="project" value="InterPro"/>
</dbReference>
<dbReference type="InterPro" id="IPR053853">
    <property type="entry name" value="FitA-like_RHH"/>
</dbReference>
<dbReference type="Gene3D" id="1.10.1220.10">
    <property type="entry name" value="Met repressor-like"/>
    <property type="match status" value="1"/>
</dbReference>
<dbReference type="AlphaFoldDB" id="A0A318LRK7"/>
<dbReference type="Proteomes" id="UP000247892">
    <property type="component" value="Unassembled WGS sequence"/>
</dbReference>